<organism evidence="3 4">
    <name type="scientific">Pseudocercospora musae</name>
    <dbReference type="NCBI Taxonomy" id="113226"/>
    <lineage>
        <taxon>Eukaryota</taxon>
        <taxon>Fungi</taxon>
        <taxon>Dikarya</taxon>
        <taxon>Ascomycota</taxon>
        <taxon>Pezizomycotina</taxon>
        <taxon>Dothideomycetes</taxon>
        <taxon>Dothideomycetidae</taxon>
        <taxon>Mycosphaerellales</taxon>
        <taxon>Mycosphaerellaceae</taxon>
        <taxon>Pseudocercospora</taxon>
    </lineage>
</organism>
<comment type="caution">
    <text evidence="3">The sequence shown here is derived from an EMBL/GenBank/DDBJ whole genome shotgun (WGS) entry which is preliminary data.</text>
</comment>
<dbReference type="PANTHER" id="PTHR48207:SF3">
    <property type="entry name" value="SUCCINATE--HYDROXYMETHYLGLUTARATE COA-TRANSFERASE"/>
    <property type="match status" value="1"/>
</dbReference>
<dbReference type="InterPro" id="IPR023606">
    <property type="entry name" value="CoA-Trfase_III_dom_1_sf"/>
</dbReference>
<protein>
    <submittedName>
        <fullName evidence="3">Uncharacterized protein</fullName>
    </submittedName>
</protein>
<dbReference type="Gene3D" id="3.40.50.10540">
    <property type="entry name" value="Crotonobetainyl-coa:carnitine coa-transferase, domain 1"/>
    <property type="match status" value="1"/>
</dbReference>
<dbReference type="InterPro" id="IPR050483">
    <property type="entry name" value="CoA-transferase_III_domain"/>
</dbReference>
<dbReference type="InterPro" id="IPR003673">
    <property type="entry name" value="CoA-Trfase_fam_III"/>
</dbReference>
<dbReference type="InterPro" id="IPR044855">
    <property type="entry name" value="CoA-Trfase_III_dom3_sf"/>
</dbReference>
<dbReference type="STRING" id="113226.A0A139I906"/>
<dbReference type="AlphaFoldDB" id="A0A139I906"/>
<evidence type="ECO:0000256" key="2">
    <source>
        <dbReference type="ARBA" id="ARBA00022679"/>
    </source>
</evidence>
<comment type="similarity">
    <text evidence="1">Belongs to the CoA-transferase III family.</text>
</comment>
<name>A0A139I906_9PEZI</name>
<proteinExistence type="inferred from homology"/>
<dbReference type="EMBL" id="LFZO01000214">
    <property type="protein sequence ID" value="KXT11231.1"/>
    <property type="molecule type" value="Genomic_DNA"/>
</dbReference>
<reference evidence="3 4" key="1">
    <citation type="submission" date="2015-07" db="EMBL/GenBank/DDBJ databases">
        <title>Comparative genomics of the Sigatoka disease complex on banana suggests a link between parallel evolutionary changes in Pseudocercospora fijiensis and Pseudocercospora eumusae and increased virulence on the banana host.</title>
        <authorList>
            <person name="Chang T.-C."/>
            <person name="Salvucci A."/>
            <person name="Crous P.W."/>
            <person name="Stergiopoulos I."/>
        </authorList>
    </citation>
    <scope>NUCLEOTIDE SEQUENCE [LARGE SCALE GENOMIC DNA]</scope>
    <source>
        <strain evidence="3 4">CBS 116634</strain>
    </source>
</reference>
<evidence type="ECO:0000313" key="3">
    <source>
        <dbReference type="EMBL" id="KXT11231.1"/>
    </source>
</evidence>
<keyword evidence="2" id="KW-0808">Transferase</keyword>
<dbReference type="Pfam" id="PF02515">
    <property type="entry name" value="CoA_transf_3"/>
    <property type="match status" value="2"/>
</dbReference>
<evidence type="ECO:0000256" key="1">
    <source>
        <dbReference type="ARBA" id="ARBA00008383"/>
    </source>
</evidence>
<dbReference type="GO" id="GO:0008410">
    <property type="term" value="F:CoA-transferase activity"/>
    <property type="evidence" value="ECO:0007669"/>
    <property type="project" value="TreeGrafter"/>
</dbReference>
<dbReference type="SUPFAM" id="SSF89796">
    <property type="entry name" value="CoA-transferase family III (CaiB/BaiF)"/>
    <property type="match status" value="1"/>
</dbReference>
<gene>
    <name evidence="3" type="ORF">AC579_5547</name>
</gene>
<dbReference type="PANTHER" id="PTHR48207">
    <property type="entry name" value="SUCCINATE--HYDROXYMETHYLGLUTARATE COA-TRANSFERASE"/>
    <property type="match status" value="1"/>
</dbReference>
<dbReference type="Gene3D" id="3.30.1540.10">
    <property type="entry name" value="formyl-coa transferase, domain 3"/>
    <property type="match status" value="1"/>
</dbReference>
<evidence type="ECO:0000313" key="4">
    <source>
        <dbReference type="Proteomes" id="UP000073492"/>
    </source>
</evidence>
<accession>A0A139I906</accession>
<dbReference type="Proteomes" id="UP000073492">
    <property type="component" value="Unassembled WGS sequence"/>
</dbReference>
<dbReference type="OrthoDB" id="5863171at2759"/>
<sequence>MKSLRAPWTLTARPASRFESAFAFLLPPAPRTSSIASWRTLYSSVPSAVDGPLAGLKILDLSRVLAAPYCTQILADYGAEVIKIEDVDRGAFSFFTPSSCKICTRSDSKLKHASQDDTRYWTIKGEEKMWKPGIGPMSNYFSAVNRNKKSICLNLKHPRGRDIFLHMVKDSDVVVENLRPGNMERLQLGYQDLRKVNKRIILASTSGYGAGGPFEKRAGYDMIAASEAGMLHLTGERGGGPVRPGLGMTDMSTGLYMHGAIVAALFARERTGEGQKIDGSLFETQVALLTNVALSWLNVGVEAERWGAQHPSVVPYDAFKTSDLYLVCGATNDKQFANLAKILGRPELADDPRFKSNGDRVSNREDLYAMLRELFVAKSTNEWLEAFEGSGMPYAPINNMERVFDHPQTEARDMVAEVDLPAAKKGKIKVLGPAIKFSHTKATIRSVPPLHGEHTKDVLEALGVKDLAQLEKDGVIKTRQPAS</sequence>
<keyword evidence="4" id="KW-1185">Reference proteome</keyword>